<protein>
    <submittedName>
        <fullName evidence="2">DDENN domain protein</fullName>
    </submittedName>
</protein>
<proteinExistence type="predicted"/>
<accession>A0A1Y3EGJ5</accession>
<comment type="caution">
    <text evidence="2">The sequence shown here is derived from an EMBL/GenBank/DDBJ whole genome shotgun (WGS) entry which is preliminary data.</text>
</comment>
<dbReference type="GO" id="GO:0005085">
    <property type="term" value="F:guanyl-nucleotide exchange factor activity"/>
    <property type="evidence" value="ECO:0007669"/>
    <property type="project" value="UniProtKB-ARBA"/>
</dbReference>
<gene>
    <name evidence="2" type="ORF">D917_09250</name>
</gene>
<reference evidence="2 3" key="1">
    <citation type="submission" date="2015-04" db="EMBL/GenBank/DDBJ databases">
        <title>Draft genome of the roundworm Trichinella nativa.</title>
        <authorList>
            <person name="Mitreva M."/>
        </authorList>
    </citation>
    <scope>NUCLEOTIDE SEQUENCE [LARGE SCALE GENOMIC DNA]</scope>
    <source>
        <strain evidence="2 3">ISS45</strain>
    </source>
</reference>
<organism evidence="2 3">
    <name type="scientific">Trichinella nativa</name>
    <dbReference type="NCBI Taxonomy" id="6335"/>
    <lineage>
        <taxon>Eukaryota</taxon>
        <taxon>Metazoa</taxon>
        <taxon>Ecdysozoa</taxon>
        <taxon>Nematoda</taxon>
        <taxon>Enoplea</taxon>
        <taxon>Dorylaimia</taxon>
        <taxon>Trichinellida</taxon>
        <taxon>Trichinellidae</taxon>
        <taxon>Trichinella</taxon>
    </lineage>
</organism>
<sequence>MGTLLKDYQNFLRPIQSAPSVGSTDLQALFDVAGFLRTRDKASLEFYKLLMNTQLFIRFIEERSFLMDKDTNAYLGIFRRLLAKDRTRAGFIVRHFTIVVGIGFGFECRPSSSTICTARIAHAERQKCSLLLLRQEIPHACKQALFQLGTPGRPSDLLRFPQSPGSTDLPVTPGC</sequence>
<dbReference type="Proteomes" id="UP000243006">
    <property type="component" value="Unassembled WGS sequence"/>
</dbReference>
<dbReference type="PROSITE" id="PS50211">
    <property type="entry name" value="DENN"/>
    <property type="match status" value="1"/>
</dbReference>
<evidence type="ECO:0000313" key="3">
    <source>
        <dbReference type="Proteomes" id="UP000243006"/>
    </source>
</evidence>
<evidence type="ECO:0000259" key="1">
    <source>
        <dbReference type="PROSITE" id="PS50211"/>
    </source>
</evidence>
<dbReference type="EMBL" id="LVZM01012849">
    <property type="protein sequence ID" value="OUC44273.1"/>
    <property type="molecule type" value="Genomic_DNA"/>
</dbReference>
<dbReference type="PANTHER" id="PTHR12296:SF30">
    <property type="entry name" value="DENN DOMAIN-CONTAINING PROTEIN CRAG"/>
    <property type="match status" value="1"/>
</dbReference>
<dbReference type="InterPro" id="IPR005112">
    <property type="entry name" value="dDENN_dom"/>
</dbReference>
<dbReference type="SMART" id="SM00801">
    <property type="entry name" value="dDENN"/>
    <property type="match status" value="1"/>
</dbReference>
<dbReference type="PANTHER" id="PTHR12296">
    <property type="entry name" value="DENN DOMAIN-CONTAINING PROTEIN 4"/>
    <property type="match status" value="1"/>
</dbReference>
<dbReference type="InterPro" id="IPR037516">
    <property type="entry name" value="Tripartite_DENN"/>
</dbReference>
<dbReference type="Pfam" id="PF03455">
    <property type="entry name" value="dDENN"/>
    <property type="match status" value="1"/>
</dbReference>
<dbReference type="GO" id="GO:0031410">
    <property type="term" value="C:cytoplasmic vesicle"/>
    <property type="evidence" value="ECO:0007669"/>
    <property type="project" value="TreeGrafter"/>
</dbReference>
<dbReference type="InterPro" id="IPR051696">
    <property type="entry name" value="DENN_Domain_GEFs"/>
</dbReference>
<name>A0A1Y3EGJ5_9BILA</name>
<dbReference type="GO" id="GO:0032483">
    <property type="term" value="P:regulation of Rab protein signal transduction"/>
    <property type="evidence" value="ECO:0007669"/>
    <property type="project" value="TreeGrafter"/>
</dbReference>
<evidence type="ECO:0000313" key="2">
    <source>
        <dbReference type="EMBL" id="OUC44273.1"/>
    </source>
</evidence>
<feature type="domain" description="UDENN" evidence="1">
    <location>
        <begin position="1"/>
        <end position="72"/>
    </location>
</feature>
<dbReference type="AlphaFoldDB" id="A0A1Y3EGJ5"/>